<evidence type="ECO:0000256" key="6">
    <source>
        <dbReference type="ARBA" id="ARBA00022741"/>
    </source>
</evidence>
<evidence type="ECO:0000256" key="14">
    <source>
        <dbReference type="SAM" id="Coils"/>
    </source>
</evidence>
<dbReference type="Gene3D" id="3.40.50.300">
    <property type="entry name" value="P-loop containing nucleotide triphosphate hydrolases"/>
    <property type="match status" value="1"/>
</dbReference>
<dbReference type="PANTHER" id="PTHR43134">
    <property type="entry name" value="SIGNAL RECOGNITION PARTICLE RECEPTOR SUBUNIT ALPHA"/>
    <property type="match status" value="1"/>
</dbReference>
<feature type="domain" description="AAA+ ATPase" evidence="15">
    <location>
        <begin position="179"/>
        <end position="325"/>
    </location>
</feature>
<dbReference type="InterPro" id="IPR003593">
    <property type="entry name" value="AAA+_ATPase"/>
</dbReference>
<keyword evidence="9" id="KW-0342">GTP-binding</keyword>
<comment type="subcellular location">
    <subcellularLocation>
        <location evidence="1">Cell membrane</location>
        <topology evidence="1">Peripheral membrane protein</topology>
        <orientation evidence="1">Cytoplasmic side</orientation>
    </subcellularLocation>
</comment>
<gene>
    <name evidence="17" type="ORF">BET03_01060</name>
</gene>
<dbReference type="InterPro" id="IPR047040">
    <property type="entry name" value="FlhF__GTPase_dom"/>
</dbReference>
<comment type="caution">
    <text evidence="17">The sequence shown here is derived from an EMBL/GenBank/DDBJ whole genome shotgun (WGS) entry which is preliminary data.</text>
</comment>
<dbReference type="SUPFAM" id="SSF52540">
    <property type="entry name" value="P-loop containing nucleoside triphosphate hydrolases"/>
    <property type="match status" value="1"/>
</dbReference>
<evidence type="ECO:0000259" key="15">
    <source>
        <dbReference type="SMART" id="SM00382"/>
    </source>
</evidence>
<keyword evidence="10" id="KW-0472">Membrane</keyword>
<dbReference type="OrthoDB" id="9778554at2"/>
<dbReference type="Pfam" id="PF00448">
    <property type="entry name" value="SRP54"/>
    <property type="match status" value="1"/>
</dbReference>
<dbReference type="FunFam" id="3.40.50.300:FF:000695">
    <property type="entry name" value="Flagellar biosynthesis regulator FlhF"/>
    <property type="match status" value="1"/>
</dbReference>
<keyword evidence="5" id="KW-1003">Cell membrane</keyword>
<comment type="function">
    <text evidence="12">Necessary for flagellar biosynthesis. May be involved in translocation of the flagellum.</text>
</comment>
<evidence type="ECO:0000256" key="13">
    <source>
        <dbReference type="NCBIfam" id="TIGR03499"/>
    </source>
</evidence>
<evidence type="ECO:0000256" key="7">
    <source>
        <dbReference type="ARBA" id="ARBA00022795"/>
    </source>
</evidence>
<dbReference type="GO" id="GO:0044781">
    <property type="term" value="P:bacterial-type flagellum organization"/>
    <property type="evidence" value="ECO:0007669"/>
    <property type="project" value="UniProtKB-UniRule"/>
</dbReference>
<keyword evidence="7" id="KW-1005">Bacterial flagellum biogenesis</keyword>
<protein>
    <recommendedName>
        <fullName evidence="3 13">Flagellar biosynthesis protein FlhF</fullName>
    </recommendedName>
</protein>
<evidence type="ECO:0000256" key="2">
    <source>
        <dbReference type="ARBA" id="ARBA00008531"/>
    </source>
</evidence>
<sequence>MKIKRFIGKTNQEAMYKLKKELGENAVILHTRKIRKPGIMGFIKKPIIEIVAAVDDNKAKEEYMKKEIKTKQLNDNIIINKQNNNLSNIDLEIKRLRNEMKFFMSQIGKNEQSLPSKLEKYREIMEQNGIEDNIAIKILKDINDKVNINIMDEKTIKDVILYNINEYLGKSYPLVPANNQKVIFFIGPTGVGKTTTLAKIAAQLCIKNQNEVGLITTDTYRIAAVDQLKAYSEILSIPLKVVYDLKEIYKVLANLKDKRFILVDTAGRNHKDKNKLNEIKELLQTVNNKEVYLVLSATTDFNNIKTILDRYSFIKDYKIIFTKLDEADNLGIILNTKFYANKPLSYVTMGQNVPEDIELANIQKLSKTLIGELGYERPS</sequence>
<keyword evidence="4" id="KW-0813">Transport</keyword>
<dbReference type="SMART" id="SM00962">
    <property type="entry name" value="SRP54"/>
    <property type="match status" value="1"/>
</dbReference>
<keyword evidence="14" id="KW-0175">Coiled coil</keyword>
<dbReference type="GO" id="GO:0006614">
    <property type="term" value="P:SRP-dependent cotranslational protein targeting to membrane"/>
    <property type="evidence" value="ECO:0007669"/>
    <property type="project" value="UniProtKB-UniRule"/>
</dbReference>
<evidence type="ECO:0000256" key="1">
    <source>
        <dbReference type="ARBA" id="ARBA00004413"/>
    </source>
</evidence>
<evidence type="ECO:0000313" key="18">
    <source>
        <dbReference type="Proteomes" id="UP000284177"/>
    </source>
</evidence>
<name>A0A419TAF9_9FIRM</name>
<dbReference type="GO" id="GO:0015031">
    <property type="term" value="P:protein transport"/>
    <property type="evidence" value="ECO:0007669"/>
    <property type="project" value="UniProtKB-KW"/>
</dbReference>
<dbReference type="InterPro" id="IPR000897">
    <property type="entry name" value="SRP54_GTPase_dom"/>
</dbReference>
<comment type="similarity">
    <text evidence="2">Belongs to the GTP-binding SRP family.</text>
</comment>
<reference evidence="17 18" key="1">
    <citation type="submission" date="2016-08" db="EMBL/GenBank/DDBJ databases">
        <title>Novel Firmicutes and Novel Genomes.</title>
        <authorList>
            <person name="Poppleton D.I."/>
            <person name="Gribaldo S."/>
        </authorList>
    </citation>
    <scope>NUCLEOTIDE SEQUENCE [LARGE SCALE GENOMIC DNA]</scope>
    <source>
        <strain evidence="17 18">CTT3</strain>
    </source>
</reference>
<keyword evidence="17" id="KW-0282">Flagellum</keyword>
<evidence type="ECO:0000256" key="12">
    <source>
        <dbReference type="ARBA" id="ARBA00025337"/>
    </source>
</evidence>
<keyword evidence="17" id="KW-0969">Cilium</keyword>
<dbReference type="EMBL" id="MCIB01000001">
    <property type="protein sequence ID" value="RKD34453.1"/>
    <property type="molecule type" value="Genomic_DNA"/>
</dbReference>
<keyword evidence="6" id="KW-0547">Nucleotide-binding</keyword>
<evidence type="ECO:0000256" key="8">
    <source>
        <dbReference type="ARBA" id="ARBA00022927"/>
    </source>
</evidence>
<evidence type="ECO:0000256" key="4">
    <source>
        <dbReference type="ARBA" id="ARBA00022448"/>
    </source>
</evidence>
<dbReference type="GO" id="GO:0005047">
    <property type="term" value="F:signal recognition particle binding"/>
    <property type="evidence" value="ECO:0007669"/>
    <property type="project" value="TreeGrafter"/>
</dbReference>
<dbReference type="CDD" id="cd17873">
    <property type="entry name" value="FlhF"/>
    <property type="match status" value="1"/>
</dbReference>
<keyword evidence="11" id="KW-1006">Bacterial flagellum protein export</keyword>
<dbReference type="GO" id="GO:0005525">
    <property type="term" value="F:GTP binding"/>
    <property type="evidence" value="ECO:0007669"/>
    <property type="project" value="UniProtKB-UniRule"/>
</dbReference>
<dbReference type="PANTHER" id="PTHR43134:SF3">
    <property type="entry name" value="FLAGELLAR BIOSYNTHESIS PROTEIN FLHF"/>
    <property type="match status" value="1"/>
</dbReference>
<dbReference type="NCBIfam" id="TIGR03499">
    <property type="entry name" value="FlhF"/>
    <property type="match status" value="1"/>
</dbReference>
<evidence type="ECO:0000256" key="9">
    <source>
        <dbReference type="ARBA" id="ARBA00023134"/>
    </source>
</evidence>
<organism evidence="17 18">
    <name type="scientific">Thermohalobacter berrensis</name>
    <dbReference type="NCBI Taxonomy" id="99594"/>
    <lineage>
        <taxon>Bacteria</taxon>
        <taxon>Bacillati</taxon>
        <taxon>Bacillota</taxon>
        <taxon>Tissierellia</taxon>
        <taxon>Tissierellales</taxon>
        <taxon>Thermohalobacteraceae</taxon>
        <taxon>Thermohalobacter</taxon>
    </lineage>
</organism>
<dbReference type="RefSeq" id="WP_120166359.1">
    <property type="nucleotide sequence ID" value="NZ_MCIB01000001.1"/>
</dbReference>
<accession>A0A419TAF9</accession>
<feature type="coiled-coil region" evidence="14">
    <location>
        <begin position="79"/>
        <end position="106"/>
    </location>
</feature>
<evidence type="ECO:0000256" key="3">
    <source>
        <dbReference type="ARBA" id="ARBA00014919"/>
    </source>
</evidence>
<keyword evidence="17" id="KW-0966">Cell projection</keyword>
<evidence type="ECO:0000256" key="5">
    <source>
        <dbReference type="ARBA" id="ARBA00022475"/>
    </source>
</evidence>
<dbReference type="AlphaFoldDB" id="A0A419TAF9"/>
<feature type="domain" description="SRP54-type proteins GTP-binding" evidence="16">
    <location>
        <begin position="180"/>
        <end position="371"/>
    </location>
</feature>
<evidence type="ECO:0000256" key="11">
    <source>
        <dbReference type="ARBA" id="ARBA00023225"/>
    </source>
</evidence>
<dbReference type="Gene3D" id="1.20.120.1380">
    <property type="entry name" value="Flagellar FlhF biosynthesis protein, N domain"/>
    <property type="match status" value="1"/>
</dbReference>
<dbReference type="InterPro" id="IPR027417">
    <property type="entry name" value="P-loop_NTPase"/>
</dbReference>
<keyword evidence="18" id="KW-1185">Reference proteome</keyword>
<dbReference type="GO" id="GO:0005886">
    <property type="term" value="C:plasma membrane"/>
    <property type="evidence" value="ECO:0007669"/>
    <property type="project" value="UniProtKB-SubCell"/>
</dbReference>
<dbReference type="GO" id="GO:0003924">
    <property type="term" value="F:GTPase activity"/>
    <property type="evidence" value="ECO:0007669"/>
    <property type="project" value="UniProtKB-UniRule"/>
</dbReference>
<dbReference type="Proteomes" id="UP000284177">
    <property type="component" value="Unassembled WGS sequence"/>
</dbReference>
<dbReference type="SMART" id="SM00382">
    <property type="entry name" value="AAA"/>
    <property type="match status" value="1"/>
</dbReference>
<dbReference type="InterPro" id="IPR020006">
    <property type="entry name" value="FlhF"/>
</dbReference>
<proteinExistence type="inferred from homology"/>
<evidence type="ECO:0000259" key="16">
    <source>
        <dbReference type="SMART" id="SM00962"/>
    </source>
</evidence>
<evidence type="ECO:0000313" key="17">
    <source>
        <dbReference type="EMBL" id="RKD34453.1"/>
    </source>
</evidence>
<keyword evidence="8" id="KW-0653">Protein transport</keyword>
<evidence type="ECO:0000256" key="10">
    <source>
        <dbReference type="ARBA" id="ARBA00023136"/>
    </source>
</evidence>